<dbReference type="PANTHER" id="PTHR18964:SF173">
    <property type="entry name" value="GLUCOKINASE"/>
    <property type="match status" value="1"/>
</dbReference>
<gene>
    <name evidence="2" type="ORF">GCM10022204_12280</name>
</gene>
<dbReference type="SUPFAM" id="SSF46785">
    <property type="entry name" value="Winged helix' DNA-binding domain"/>
    <property type="match status" value="1"/>
</dbReference>
<protein>
    <submittedName>
        <fullName evidence="2">ROK family protein</fullName>
    </submittedName>
</protein>
<sequence>MAVSRSGSARAAGHAAVIEALRREGPTTRTELERMTGLGRKIISERVQELLDKSLVTEGELARSTGGRMPRRIGFRPEVGLVGVVEMNVHHVTLGLTDLGGQVLVLRQIDAEVSAGPAAAVELVADGMIAVLEEVGHALDELWGIGVGVLAPVDRRRGSILPGRLFARSAMAGWDGYPVRDRLHELLGRSVWVDNEVNLMALGEVRSGRARGFSDVVFAKLGPSVGGGLVVGGRLQHGKAAAGEIGHLVVPHDEPRPCWCGGRGCLDTFVNDTVLLAEAGGVHGSVAELSRSATAGDPGAVAVLRRAGSRVGAVLADVVTLLDPSLLLVGGTLVDDDEIVLSAIKAAIADEGISVAAEGLLVEHSHLSDRAGLVGAAAMVVDELFSPAVLGVWLDDGRPVGRLDALVRTR</sequence>
<comment type="similarity">
    <text evidence="1">Belongs to the ROK (NagC/XylR) family.</text>
</comment>
<accession>A0ABP7D131</accession>
<dbReference type="InterPro" id="IPR043129">
    <property type="entry name" value="ATPase_NBD"/>
</dbReference>
<organism evidence="2 3">
    <name type="scientific">Microlunatus aurantiacus</name>
    <dbReference type="NCBI Taxonomy" id="446786"/>
    <lineage>
        <taxon>Bacteria</taxon>
        <taxon>Bacillati</taxon>
        <taxon>Actinomycetota</taxon>
        <taxon>Actinomycetes</taxon>
        <taxon>Propionibacteriales</taxon>
        <taxon>Propionibacteriaceae</taxon>
        <taxon>Microlunatus</taxon>
    </lineage>
</organism>
<evidence type="ECO:0000313" key="2">
    <source>
        <dbReference type="EMBL" id="GAA3697698.1"/>
    </source>
</evidence>
<dbReference type="InterPro" id="IPR000600">
    <property type="entry name" value="ROK"/>
</dbReference>
<evidence type="ECO:0000256" key="1">
    <source>
        <dbReference type="ARBA" id="ARBA00006479"/>
    </source>
</evidence>
<reference evidence="3" key="1">
    <citation type="journal article" date="2019" name="Int. J. Syst. Evol. Microbiol.">
        <title>The Global Catalogue of Microorganisms (GCM) 10K type strain sequencing project: providing services to taxonomists for standard genome sequencing and annotation.</title>
        <authorList>
            <consortium name="The Broad Institute Genomics Platform"/>
            <consortium name="The Broad Institute Genome Sequencing Center for Infectious Disease"/>
            <person name="Wu L."/>
            <person name="Ma J."/>
        </authorList>
    </citation>
    <scope>NUCLEOTIDE SEQUENCE [LARGE SCALE GENOMIC DNA]</scope>
    <source>
        <strain evidence="3">JCM 16548</strain>
    </source>
</reference>
<dbReference type="PANTHER" id="PTHR18964">
    <property type="entry name" value="ROK (REPRESSOR, ORF, KINASE) FAMILY"/>
    <property type="match status" value="1"/>
</dbReference>
<dbReference type="SUPFAM" id="SSF53067">
    <property type="entry name" value="Actin-like ATPase domain"/>
    <property type="match status" value="1"/>
</dbReference>
<name>A0ABP7D131_9ACTN</name>
<dbReference type="Gene3D" id="3.30.420.40">
    <property type="match status" value="2"/>
</dbReference>
<dbReference type="Gene3D" id="1.10.10.10">
    <property type="entry name" value="Winged helix-like DNA-binding domain superfamily/Winged helix DNA-binding domain"/>
    <property type="match status" value="1"/>
</dbReference>
<dbReference type="EMBL" id="BAAAYX010000003">
    <property type="protein sequence ID" value="GAA3697698.1"/>
    <property type="molecule type" value="Genomic_DNA"/>
</dbReference>
<comment type="caution">
    <text evidence="2">The sequence shown here is derived from an EMBL/GenBank/DDBJ whole genome shotgun (WGS) entry which is preliminary data.</text>
</comment>
<dbReference type="Proteomes" id="UP001500051">
    <property type="component" value="Unassembled WGS sequence"/>
</dbReference>
<proteinExistence type="inferred from homology"/>
<keyword evidence="3" id="KW-1185">Reference proteome</keyword>
<dbReference type="Pfam" id="PF00480">
    <property type="entry name" value="ROK"/>
    <property type="match status" value="1"/>
</dbReference>
<dbReference type="InterPro" id="IPR036388">
    <property type="entry name" value="WH-like_DNA-bd_sf"/>
</dbReference>
<evidence type="ECO:0000313" key="3">
    <source>
        <dbReference type="Proteomes" id="UP001500051"/>
    </source>
</evidence>
<dbReference type="InterPro" id="IPR036390">
    <property type="entry name" value="WH_DNA-bd_sf"/>
</dbReference>